<gene>
    <name evidence="2" type="ORF">QWI16_14460</name>
</gene>
<protein>
    <recommendedName>
        <fullName evidence="4">Solute-binding protein family 3/N-terminal domain-containing protein</fullName>
    </recommendedName>
</protein>
<evidence type="ECO:0000256" key="1">
    <source>
        <dbReference type="SAM" id="SignalP"/>
    </source>
</evidence>
<organism evidence="2 3">
    <name type="scientific">Gilvimarinus algae</name>
    <dbReference type="NCBI Taxonomy" id="3058037"/>
    <lineage>
        <taxon>Bacteria</taxon>
        <taxon>Pseudomonadati</taxon>
        <taxon>Pseudomonadota</taxon>
        <taxon>Gammaproteobacteria</taxon>
        <taxon>Cellvibrionales</taxon>
        <taxon>Cellvibrionaceae</taxon>
        <taxon>Gilvimarinus</taxon>
    </lineage>
</organism>
<sequence>MHPTALIQGCLHCTGRLLCYLLLTGLAVSSQAQQPAEPLPVAVSVDVIEDYERFLGPRDPLAISDFSGPFSRRDVVELILLQQALHLGGFGWPLTFIPETSYRRVIRQMAAGQLISTGASKWHLDLASAGDALLISDALVENGEFIVGIYTLATHRHIQQAEADQLRQWRIISNQHWRADVHTLQALGFRRITYGGDWPSMVRMLDAGRGELVLAPFPNRDDLSIEVNGSRLLPVEHIRVAISGSRHWAVSRKHPQGPAFFAALQRGLAQLRLQGVVERAYRQSGFFNAQTDQWPILKPVVSAGGEPAVGSPPAERSAEGAQ</sequence>
<dbReference type="RefSeq" id="WP_302714151.1">
    <property type="nucleotide sequence ID" value="NZ_JAULRT010000060.1"/>
</dbReference>
<dbReference type="SUPFAM" id="SSF53850">
    <property type="entry name" value="Periplasmic binding protein-like II"/>
    <property type="match status" value="1"/>
</dbReference>
<feature type="signal peptide" evidence="1">
    <location>
        <begin position="1"/>
        <end position="32"/>
    </location>
</feature>
<reference evidence="2" key="1">
    <citation type="submission" date="2023-07" db="EMBL/GenBank/DDBJ databases">
        <title>Gilvimarinus algae sp. nov., isolated from the surface of Kelp.</title>
        <authorList>
            <person name="Sun Y.Y."/>
            <person name="Gong Y."/>
            <person name="Du Z.J."/>
        </authorList>
    </citation>
    <scope>NUCLEOTIDE SEQUENCE</scope>
    <source>
        <strain evidence="2">SDUM040014</strain>
    </source>
</reference>
<evidence type="ECO:0008006" key="4">
    <source>
        <dbReference type="Google" id="ProtNLM"/>
    </source>
</evidence>
<dbReference type="EMBL" id="JAULRT010000060">
    <property type="protein sequence ID" value="MDO3383382.1"/>
    <property type="molecule type" value="Genomic_DNA"/>
</dbReference>
<accession>A0ABT8TLY3</accession>
<feature type="chain" id="PRO_5045094623" description="Solute-binding protein family 3/N-terminal domain-containing protein" evidence="1">
    <location>
        <begin position="33"/>
        <end position="322"/>
    </location>
</feature>
<comment type="caution">
    <text evidence="2">The sequence shown here is derived from an EMBL/GenBank/DDBJ whole genome shotgun (WGS) entry which is preliminary data.</text>
</comment>
<name>A0ABT8TLY3_9GAMM</name>
<proteinExistence type="predicted"/>
<evidence type="ECO:0000313" key="3">
    <source>
        <dbReference type="Proteomes" id="UP001168380"/>
    </source>
</evidence>
<dbReference type="Proteomes" id="UP001168380">
    <property type="component" value="Unassembled WGS sequence"/>
</dbReference>
<keyword evidence="3" id="KW-1185">Reference proteome</keyword>
<evidence type="ECO:0000313" key="2">
    <source>
        <dbReference type="EMBL" id="MDO3383382.1"/>
    </source>
</evidence>
<keyword evidence="1" id="KW-0732">Signal</keyword>